<evidence type="ECO:0000256" key="1">
    <source>
        <dbReference type="ARBA" id="ARBA00004629"/>
    </source>
</evidence>
<keyword evidence="5" id="KW-0498">Mitosis</keyword>
<dbReference type="GO" id="GO:0051382">
    <property type="term" value="P:kinetochore assembly"/>
    <property type="evidence" value="ECO:0007669"/>
    <property type="project" value="TreeGrafter"/>
</dbReference>
<gene>
    <name evidence="11" type="ORF">B0H66DRAFT_590204</name>
</gene>
<dbReference type="GO" id="GO:0000444">
    <property type="term" value="C:MIS12/MIND type complex"/>
    <property type="evidence" value="ECO:0007669"/>
    <property type="project" value="TreeGrafter"/>
</dbReference>
<keyword evidence="6" id="KW-0995">Kinetochore</keyword>
<evidence type="ECO:0000256" key="4">
    <source>
        <dbReference type="ARBA" id="ARBA00022618"/>
    </source>
</evidence>
<evidence type="ECO:0000256" key="8">
    <source>
        <dbReference type="ARBA" id="ARBA00023306"/>
    </source>
</evidence>
<evidence type="ECO:0000256" key="7">
    <source>
        <dbReference type="ARBA" id="ARBA00023054"/>
    </source>
</evidence>
<comment type="caution">
    <text evidence="11">The sequence shown here is derived from an EMBL/GenBank/DDBJ whole genome shotgun (WGS) entry which is preliminary data.</text>
</comment>
<keyword evidence="8" id="KW-0131">Cell cycle</keyword>
<evidence type="ECO:0000256" key="5">
    <source>
        <dbReference type="ARBA" id="ARBA00022776"/>
    </source>
</evidence>
<protein>
    <submittedName>
        <fullName evidence="11">Mis12 protein-domain-containing protein</fullName>
    </submittedName>
</protein>
<name>A0AAE0ICG4_9PEZI</name>
<evidence type="ECO:0000256" key="6">
    <source>
        <dbReference type="ARBA" id="ARBA00022838"/>
    </source>
</evidence>
<keyword evidence="4" id="KW-0132">Cell division</keyword>
<comment type="subcellular location">
    <subcellularLocation>
        <location evidence="1">Chromosome</location>
        <location evidence="1">Centromere</location>
        <location evidence="1">Kinetochore</location>
    </subcellularLocation>
</comment>
<evidence type="ECO:0000256" key="10">
    <source>
        <dbReference type="SAM" id="MobiDB-lite"/>
    </source>
</evidence>
<dbReference type="InterPro" id="IPR008685">
    <property type="entry name" value="Centromere_Mis12"/>
</dbReference>
<evidence type="ECO:0000256" key="2">
    <source>
        <dbReference type="ARBA" id="ARBA00008643"/>
    </source>
</evidence>
<dbReference type="EMBL" id="JAUEDM010000003">
    <property type="protein sequence ID" value="KAK3322466.1"/>
    <property type="molecule type" value="Genomic_DNA"/>
</dbReference>
<dbReference type="AlphaFoldDB" id="A0AAE0ICG4"/>
<keyword evidence="7" id="KW-0175">Coiled coil</keyword>
<feature type="region of interest" description="Disordered" evidence="10">
    <location>
        <begin position="306"/>
        <end position="327"/>
    </location>
</feature>
<feature type="compositionally biased region" description="Polar residues" evidence="10">
    <location>
        <begin position="189"/>
        <end position="206"/>
    </location>
</feature>
<dbReference type="GO" id="GO:0000070">
    <property type="term" value="P:mitotic sister chromatid segregation"/>
    <property type="evidence" value="ECO:0007669"/>
    <property type="project" value="TreeGrafter"/>
</dbReference>
<feature type="region of interest" description="Disordered" evidence="10">
    <location>
        <begin position="189"/>
        <end position="232"/>
    </location>
</feature>
<organism evidence="11 12">
    <name type="scientific">Apodospora peruviana</name>
    <dbReference type="NCBI Taxonomy" id="516989"/>
    <lineage>
        <taxon>Eukaryota</taxon>
        <taxon>Fungi</taxon>
        <taxon>Dikarya</taxon>
        <taxon>Ascomycota</taxon>
        <taxon>Pezizomycotina</taxon>
        <taxon>Sordariomycetes</taxon>
        <taxon>Sordariomycetidae</taxon>
        <taxon>Sordariales</taxon>
        <taxon>Lasiosphaeriaceae</taxon>
        <taxon>Apodospora</taxon>
    </lineage>
</organism>
<feature type="compositionally biased region" description="Basic and acidic residues" evidence="10">
    <location>
        <begin position="306"/>
        <end position="315"/>
    </location>
</feature>
<reference evidence="11" key="2">
    <citation type="submission" date="2023-06" db="EMBL/GenBank/DDBJ databases">
        <authorList>
            <consortium name="Lawrence Berkeley National Laboratory"/>
            <person name="Haridas S."/>
            <person name="Hensen N."/>
            <person name="Bonometti L."/>
            <person name="Westerberg I."/>
            <person name="Brannstrom I.O."/>
            <person name="Guillou S."/>
            <person name="Cros-Aarteil S."/>
            <person name="Calhoun S."/>
            <person name="Kuo A."/>
            <person name="Mondo S."/>
            <person name="Pangilinan J."/>
            <person name="Riley R."/>
            <person name="Labutti K."/>
            <person name="Andreopoulos B."/>
            <person name="Lipzen A."/>
            <person name="Chen C."/>
            <person name="Yanf M."/>
            <person name="Daum C."/>
            <person name="Ng V."/>
            <person name="Clum A."/>
            <person name="Steindorff A."/>
            <person name="Ohm R."/>
            <person name="Martin F."/>
            <person name="Silar P."/>
            <person name="Natvig D."/>
            <person name="Lalanne C."/>
            <person name="Gautier V."/>
            <person name="Ament-Velasquez S.L."/>
            <person name="Kruys A."/>
            <person name="Hutchinson M.I."/>
            <person name="Powell A.J."/>
            <person name="Barry K."/>
            <person name="Miller A.N."/>
            <person name="Grigoriev I.V."/>
            <person name="Debuchy R."/>
            <person name="Gladieux P."/>
            <person name="Thoren M.H."/>
            <person name="Johannesson H."/>
        </authorList>
    </citation>
    <scope>NUCLEOTIDE SEQUENCE</scope>
    <source>
        <strain evidence="11">CBS 118394</strain>
    </source>
</reference>
<dbReference type="Pfam" id="PF05859">
    <property type="entry name" value="Mis12"/>
    <property type="match status" value="1"/>
</dbReference>
<keyword evidence="12" id="KW-1185">Reference proteome</keyword>
<evidence type="ECO:0000313" key="11">
    <source>
        <dbReference type="EMBL" id="KAK3322466.1"/>
    </source>
</evidence>
<keyword evidence="9" id="KW-0137">Centromere</keyword>
<evidence type="ECO:0000256" key="3">
    <source>
        <dbReference type="ARBA" id="ARBA00022454"/>
    </source>
</evidence>
<keyword evidence="3" id="KW-0158">Chromosome</keyword>
<feature type="region of interest" description="Disordered" evidence="10">
    <location>
        <begin position="259"/>
        <end position="282"/>
    </location>
</feature>
<dbReference type="GO" id="GO:0005634">
    <property type="term" value="C:nucleus"/>
    <property type="evidence" value="ECO:0007669"/>
    <property type="project" value="InterPro"/>
</dbReference>
<evidence type="ECO:0000256" key="9">
    <source>
        <dbReference type="ARBA" id="ARBA00023328"/>
    </source>
</evidence>
<feature type="region of interest" description="Disordered" evidence="10">
    <location>
        <begin position="339"/>
        <end position="359"/>
    </location>
</feature>
<sequence length="359" mass="39474">MAARSDIELLTEHFGYPPVSLLDDIINSINILAERALNSVEQGLLNAPPASLGFRPPTHVSSNDPNNPNGLPIAEEAHRHEIEAGTHQLETLLCASIDRNFDKFELYVMRYILCVAPDNRDWIRLSHYEGLDFSPSSTIQNGNRPTVESVNRLRRHLQASQKLNCMLHAEKARNAAMLAEVRRLVGRGNASQPTQLVKNETTQPQQQEDEGQKPPLGFLHNRGALTDGGAESPITTTTAFTLSQLQALRALSTSLRNLMPDLKGSDEGGDADDDETGKKSWRRQRLEYVETATRKHLENARGLELGKDGEVRDGDWQGEGAGRNLARGEVEGLEKVVSILGGSSSNDGDGDGDQRMDET</sequence>
<comment type="similarity">
    <text evidence="2">Belongs to the mis12 family.</text>
</comment>
<dbReference type="PANTHER" id="PTHR14527:SF2">
    <property type="entry name" value="PROTEIN MIS12 HOMOLOG"/>
    <property type="match status" value="1"/>
</dbReference>
<dbReference type="GO" id="GO:0051301">
    <property type="term" value="P:cell division"/>
    <property type="evidence" value="ECO:0007669"/>
    <property type="project" value="UniProtKB-KW"/>
</dbReference>
<evidence type="ECO:0000313" key="12">
    <source>
        <dbReference type="Proteomes" id="UP001283341"/>
    </source>
</evidence>
<proteinExistence type="inferred from homology"/>
<dbReference type="Proteomes" id="UP001283341">
    <property type="component" value="Unassembled WGS sequence"/>
</dbReference>
<dbReference type="PANTHER" id="PTHR14527">
    <property type="entry name" value="PROTEIN MIS12 HOMOLOG"/>
    <property type="match status" value="1"/>
</dbReference>
<accession>A0AAE0ICG4</accession>
<reference evidence="11" key="1">
    <citation type="journal article" date="2023" name="Mol. Phylogenet. Evol.">
        <title>Genome-scale phylogeny and comparative genomics of the fungal order Sordariales.</title>
        <authorList>
            <person name="Hensen N."/>
            <person name="Bonometti L."/>
            <person name="Westerberg I."/>
            <person name="Brannstrom I.O."/>
            <person name="Guillou S."/>
            <person name="Cros-Aarteil S."/>
            <person name="Calhoun S."/>
            <person name="Haridas S."/>
            <person name="Kuo A."/>
            <person name="Mondo S."/>
            <person name="Pangilinan J."/>
            <person name="Riley R."/>
            <person name="LaButti K."/>
            <person name="Andreopoulos B."/>
            <person name="Lipzen A."/>
            <person name="Chen C."/>
            <person name="Yan M."/>
            <person name="Daum C."/>
            <person name="Ng V."/>
            <person name="Clum A."/>
            <person name="Steindorff A."/>
            <person name="Ohm R.A."/>
            <person name="Martin F."/>
            <person name="Silar P."/>
            <person name="Natvig D.O."/>
            <person name="Lalanne C."/>
            <person name="Gautier V."/>
            <person name="Ament-Velasquez S.L."/>
            <person name="Kruys A."/>
            <person name="Hutchinson M.I."/>
            <person name="Powell A.J."/>
            <person name="Barry K."/>
            <person name="Miller A.N."/>
            <person name="Grigoriev I.V."/>
            <person name="Debuchy R."/>
            <person name="Gladieux P."/>
            <person name="Hiltunen Thoren M."/>
            <person name="Johannesson H."/>
        </authorList>
    </citation>
    <scope>NUCLEOTIDE SEQUENCE</scope>
    <source>
        <strain evidence="11">CBS 118394</strain>
    </source>
</reference>